<feature type="transmembrane region" description="Helical" evidence="1">
    <location>
        <begin position="20"/>
        <end position="40"/>
    </location>
</feature>
<gene>
    <name evidence="2" type="ORF">BW897_15590</name>
</gene>
<keyword evidence="1" id="KW-0472">Membrane</keyword>
<evidence type="ECO:0000313" key="3">
    <source>
        <dbReference type="Proteomes" id="UP000190906"/>
    </source>
</evidence>
<evidence type="ECO:0000256" key="1">
    <source>
        <dbReference type="SAM" id="Phobius"/>
    </source>
</evidence>
<dbReference type="EMBL" id="MUAJ01000012">
    <property type="protein sequence ID" value="OOR11804.1"/>
    <property type="molecule type" value="Genomic_DNA"/>
</dbReference>
<keyword evidence="1" id="KW-1133">Transmembrane helix</keyword>
<proteinExistence type="predicted"/>
<comment type="caution">
    <text evidence="2">The sequence shown here is derived from an EMBL/GenBank/DDBJ whole genome shotgun (WGS) entry which is preliminary data.</text>
</comment>
<accession>A0A1S9TP39</accession>
<dbReference type="Proteomes" id="UP000190906">
    <property type="component" value="Unassembled WGS sequence"/>
</dbReference>
<sequence>MGGSQEKGFPLISRTGIGYIVVQMIPLFMRLIVGIAKAILSYTCRAFLLTVIPQYSRNMQMCILYLFGFYSC</sequence>
<name>A0A1S9TP39_BACCE</name>
<reference evidence="2 3" key="1">
    <citation type="submission" date="2017-01" db="EMBL/GenBank/DDBJ databases">
        <title>Bacillus cereus isolates.</title>
        <authorList>
            <person name="Beno S.M."/>
        </authorList>
    </citation>
    <scope>NUCLEOTIDE SEQUENCE [LARGE SCALE GENOMIC DNA]</scope>
    <source>
        <strain evidence="2 3">FSL H8-0485</strain>
    </source>
</reference>
<keyword evidence="1" id="KW-0812">Transmembrane</keyword>
<protein>
    <submittedName>
        <fullName evidence="2">Uncharacterized protein</fullName>
    </submittedName>
</protein>
<evidence type="ECO:0000313" key="2">
    <source>
        <dbReference type="EMBL" id="OOR11804.1"/>
    </source>
</evidence>
<dbReference type="AlphaFoldDB" id="A0A1S9TP39"/>
<organism evidence="2 3">
    <name type="scientific">Bacillus cereus</name>
    <dbReference type="NCBI Taxonomy" id="1396"/>
    <lineage>
        <taxon>Bacteria</taxon>
        <taxon>Bacillati</taxon>
        <taxon>Bacillota</taxon>
        <taxon>Bacilli</taxon>
        <taxon>Bacillales</taxon>
        <taxon>Bacillaceae</taxon>
        <taxon>Bacillus</taxon>
        <taxon>Bacillus cereus group</taxon>
    </lineage>
</organism>